<dbReference type="InterPro" id="IPR036390">
    <property type="entry name" value="WH_DNA-bd_sf"/>
</dbReference>
<dbReference type="STRING" id="1121416.SAMN02745220_00630"/>
<dbReference type="GO" id="GO:0003700">
    <property type="term" value="F:DNA-binding transcription factor activity"/>
    <property type="evidence" value="ECO:0007669"/>
    <property type="project" value="InterPro"/>
</dbReference>
<dbReference type="EMBL" id="FRFE01000002">
    <property type="protein sequence ID" value="SHO44063.1"/>
    <property type="molecule type" value="Genomic_DNA"/>
</dbReference>
<dbReference type="PANTHER" id="PTHR43537">
    <property type="entry name" value="TRANSCRIPTIONAL REGULATOR, GNTR FAMILY"/>
    <property type="match status" value="1"/>
</dbReference>
<evidence type="ECO:0000313" key="6">
    <source>
        <dbReference type="Proteomes" id="UP000184603"/>
    </source>
</evidence>
<keyword evidence="2 5" id="KW-0238">DNA-binding</keyword>
<dbReference type="InterPro" id="IPR011711">
    <property type="entry name" value="GntR_C"/>
</dbReference>
<dbReference type="Gene3D" id="1.20.120.530">
    <property type="entry name" value="GntR ligand-binding domain-like"/>
    <property type="match status" value="1"/>
</dbReference>
<dbReference type="InterPro" id="IPR036388">
    <property type="entry name" value="WH-like_DNA-bd_sf"/>
</dbReference>
<dbReference type="OrthoDB" id="5499567at2"/>
<organism evidence="5 6">
    <name type="scientific">Desulfopila aestuarii DSM 18488</name>
    <dbReference type="NCBI Taxonomy" id="1121416"/>
    <lineage>
        <taxon>Bacteria</taxon>
        <taxon>Pseudomonadati</taxon>
        <taxon>Thermodesulfobacteriota</taxon>
        <taxon>Desulfobulbia</taxon>
        <taxon>Desulfobulbales</taxon>
        <taxon>Desulfocapsaceae</taxon>
        <taxon>Desulfopila</taxon>
    </lineage>
</organism>
<dbReference type="Pfam" id="PF07729">
    <property type="entry name" value="FCD"/>
    <property type="match status" value="1"/>
</dbReference>
<keyword evidence="6" id="KW-1185">Reference proteome</keyword>
<evidence type="ECO:0000256" key="2">
    <source>
        <dbReference type="ARBA" id="ARBA00023125"/>
    </source>
</evidence>
<evidence type="ECO:0000256" key="3">
    <source>
        <dbReference type="ARBA" id="ARBA00023163"/>
    </source>
</evidence>
<evidence type="ECO:0000256" key="1">
    <source>
        <dbReference type="ARBA" id="ARBA00023015"/>
    </source>
</evidence>
<dbReference type="GO" id="GO:0003677">
    <property type="term" value="F:DNA binding"/>
    <property type="evidence" value="ECO:0007669"/>
    <property type="project" value="UniProtKB-KW"/>
</dbReference>
<protein>
    <submittedName>
        <fullName evidence="5">DNA-binding transcriptional regulator, GntR family</fullName>
    </submittedName>
</protein>
<dbReference type="Pfam" id="PF00392">
    <property type="entry name" value="GntR"/>
    <property type="match status" value="1"/>
</dbReference>
<dbReference type="PANTHER" id="PTHR43537:SF24">
    <property type="entry name" value="GLUCONATE OPERON TRANSCRIPTIONAL REPRESSOR"/>
    <property type="match status" value="1"/>
</dbReference>
<dbReference type="SMART" id="SM00345">
    <property type="entry name" value="HTH_GNTR"/>
    <property type="match status" value="1"/>
</dbReference>
<evidence type="ECO:0000313" key="5">
    <source>
        <dbReference type="EMBL" id="SHO44063.1"/>
    </source>
</evidence>
<feature type="domain" description="HTH gntR-type" evidence="4">
    <location>
        <begin position="13"/>
        <end position="80"/>
    </location>
</feature>
<dbReference type="PRINTS" id="PR00035">
    <property type="entry name" value="HTHGNTR"/>
</dbReference>
<keyword evidence="1" id="KW-0805">Transcription regulation</keyword>
<dbReference type="SUPFAM" id="SSF46785">
    <property type="entry name" value="Winged helix' DNA-binding domain"/>
    <property type="match status" value="1"/>
</dbReference>
<dbReference type="SMART" id="SM00895">
    <property type="entry name" value="FCD"/>
    <property type="match status" value="1"/>
</dbReference>
<name>A0A1M7XYE3_9BACT</name>
<keyword evidence="3" id="KW-0804">Transcription</keyword>
<reference evidence="5 6" key="1">
    <citation type="submission" date="2016-12" db="EMBL/GenBank/DDBJ databases">
        <authorList>
            <person name="Song W.-J."/>
            <person name="Kurnit D.M."/>
        </authorList>
    </citation>
    <scope>NUCLEOTIDE SEQUENCE [LARGE SCALE GENOMIC DNA]</scope>
    <source>
        <strain evidence="5 6">DSM 18488</strain>
    </source>
</reference>
<dbReference type="PROSITE" id="PS50949">
    <property type="entry name" value="HTH_GNTR"/>
    <property type="match status" value="1"/>
</dbReference>
<accession>A0A1M7XYE3</accession>
<dbReference type="AlphaFoldDB" id="A0A1M7XYE3"/>
<dbReference type="InterPro" id="IPR008920">
    <property type="entry name" value="TF_FadR/GntR_C"/>
</dbReference>
<dbReference type="CDD" id="cd07377">
    <property type="entry name" value="WHTH_GntR"/>
    <property type="match status" value="1"/>
</dbReference>
<gene>
    <name evidence="5" type="ORF">SAMN02745220_00630</name>
</gene>
<dbReference type="InterPro" id="IPR000524">
    <property type="entry name" value="Tscrpt_reg_HTH_GntR"/>
</dbReference>
<evidence type="ECO:0000259" key="4">
    <source>
        <dbReference type="PROSITE" id="PS50949"/>
    </source>
</evidence>
<dbReference type="SUPFAM" id="SSF48008">
    <property type="entry name" value="GntR ligand-binding domain-like"/>
    <property type="match status" value="1"/>
</dbReference>
<dbReference type="RefSeq" id="WP_159441210.1">
    <property type="nucleotide sequence ID" value="NZ_FRFE01000002.1"/>
</dbReference>
<sequence length="227" mass="26767">MLQNDKLIIEQPVPMRKQVYEHLRTQILNRTIEPSSRLVEAQIAKEIGISRTPVREALHLLEKDGFLESLPRVGYCVKKLAWDELDEIFEIRRVNELLACRWAMQKIDDIQLEKLERNLEKVKDGLRKDEPDIFLHYDEEFHEIIFEVAGSRHLFEICQQLRRLMLRYRAASIKSHETVKVALQGHETILQCLRSRDERGLEEAMTAHLEFSKQDIRKEALSGDIQE</sequence>
<dbReference type="Gene3D" id="1.10.10.10">
    <property type="entry name" value="Winged helix-like DNA-binding domain superfamily/Winged helix DNA-binding domain"/>
    <property type="match status" value="1"/>
</dbReference>
<proteinExistence type="predicted"/>
<dbReference type="Proteomes" id="UP000184603">
    <property type="component" value="Unassembled WGS sequence"/>
</dbReference>